<dbReference type="Proteomes" id="UP000215289">
    <property type="component" value="Unassembled WGS sequence"/>
</dbReference>
<accession>A0A229YQ94</accession>
<sequence>MMQPPKIRNSPNLIRDNYSRGRWENVIDYINEMQKKPFHIPNKPGKIDSSNEYNLRIDLQGIFPDRSRPNVTWFNIQVQENRARDGAGTCTTVFTTYVHKEGHENFGKKNDHLNIHTVLQAMRQQAYHQLPECCVFIKQDGNLVSSARIPRSPAGIRKTIWTPRRR</sequence>
<name>A0A229YQ94_9EURO</name>
<keyword evidence="2" id="KW-1185">Reference proteome</keyword>
<evidence type="ECO:0000313" key="1">
    <source>
        <dbReference type="EMBL" id="RLL95424.1"/>
    </source>
</evidence>
<proteinExistence type="predicted"/>
<dbReference type="OrthoDB" id="4385562at2759"/>
<evidence type="ECO:0000313" key="2">
    <source>
        <dbReference type="Proteomes" id="UP000215289"/>
    </source>
</evidence>
<gene>
    <name evidence="1" type="ORF">CFD26_104027</name>
</gene>
<dbReference type="EMBL" id="NIDN02000153">
    <property type="protein sequence ID" value="RLL95424.1"/>
    <property type="molecule type" value="Genomic_DNA"/>
</dbReference>
<dbReference type="AlphaFoldDB" id="A0A229YQ94"/>
<reference evidence="1 2" key="1">
    <citation type="submission" date="2018-08" db="EMBL/GenBank/DDBJ databases">
        <title>Draft genome sequences of two Aspergillus turcosus clinical strains isolated from bronchoalveolar lavage fluid: one azole-susceptible and the other azole-resistant.</title>
        <authorList>
            <person name="Parent-Michaud M."/>
            <person name="Dufresne P.J."/>
            <person name="Fournier E."/>
            <person name="Martineau C."/>
            <person name="Moreira S."/>
            <person name="Perkins V."/>
            <person name="De Repentigny L."/>
            <person name="Dufresne S.F."/>
        </authorList>
    </citation>
    <scope>NUCLEOTIDE SEQUENCE [LARGE SCALE GENOMIC DNA]</scope>
    <source>
        <strain evidence="1">HMR AF 1038</strain>
    </source>
</reference>
<organism evidence="1 2">
    <name type="scientific">Aspergillus turcosus</name>
    <dbReference type="NCBI Taxonomy" id="1245748"/>
    <lineage>
        <taxon>Eukaryota</taxon>
        <taxon>Fungi</taxon>
        <taxon>Dikarya</taxon>
        <taxon>Ascomycota</taxon>
        <taxon>Pezizomycotina</taxon>
        <taxon>Eurotiomycetes</taxon>
        <taxon>Eurotiomycetidae</taxon>
        <taxon>Eurotiales</taxon>
        <taxon>Aspergillaceae</taxon>
        <taxon>Aspergillus</taxon>
        <taxon>Aspergillus subgen. Fumigati</taxon>
    </lineage>
</organism>
<protein>
    <submittedName>
        <fullName evidence="1">Uncharacterized protein</fullName>
    </submittedName>
</protein>
<comment type="caution">
    <text evidence="1">The sequence shown here is derived from an EMBL/GenBank/DDBJ whole genome shotgun (WGS) entry which is preliminary data.</text>
</comment>